<feature type="region of interest" description="Disordered" evidence="1">
    <location>
        <begin position="37"/>
        <end position="69"/>
    </location>
</feature>
<keyword evidence="5" id="KW-1185">Reference proteome</keyword>
<accession>A0ABS1PKV7</accession>
<dbReference type="InterPro" id="IPR032477">
    <property type="entry name" value="Glyco_hydro_64"/>
</dbReference>
<dbReference type="PROSITE" id="PS52006">
    <property type="entry name" value="GH64"/>
    <property type="match status" value="1"/>
</dbReference>
<sequence length="332" mass="36494">MPPTALRPLRRRGHARLAAAATLALATFCSLGAMPSAAADSDAGNSHNGRHSARAEGQPPDDFWGDTSTIPPAKNVLTVKILNRTNGKYPDDQVFWTFNNETHSIAEQPTLDMPANSAGRMYFHLGSPDSKYSDFIEFTVGDDVFNGNTTRVDAFALKLAMRLHAHDGFDAQVGEDYETFQEDRDATWKKFADAMPAEFASLSEVEKPYRILAPGSVPDFREGGKYADYMSGYAKTVGIDAPTSDIFGCAGVLANEAGKCSALNRHVAQLPEDQWSDPGQYYKDAPANYYAKFWHDHAIDKLAYGFPYDDFAGQSSFVSHNDPQWLEVAVGW</sequence>
<evidence type="ECO:0000313" key="5">
    <source>
        <dbReference type="Proteomes" id="UP000621510"/>
    </source>
</evidence>
<feature type="domain" description="GH64" evidence="3">
    <location>
        <begin position="36"/>
        <end position="332"/>
    </location>
</feature>
<feature type="signal peptide" evidence="2">
    <location>
        <begin position="1"/>
        <end position="38"/>
    </location>
</feature>
<dbReference type="PANTHER" id="PTHR38165">
    <property type="match status" value="1"/>
</dbReference>
<feature type="chain" id="PRO_5046658975" description="GH64 domain-containing protein" evidence="2">
    <location>
        <begin position="39"/>
        <end position="332"/>
    </location>
</feature>
<dbReference type="InterPro" id="IPR037398">
    <property type="entry name" value="Glyco_hydro_64_fam"/>
</dbReference>
<dbReference type="EMBL" id="JAERRG010000003">
    <property type="protein sequence ID" value="MBL1113026.1"/>
    <property type="molecule type" value="Genomic_DNA"/>
</dbReference>
<dbReference type="PANTHER" id="PTHR38165:SF1">
    <property type="entry name" value="GLUCANASE B"/>
    <property type="match status" value="1"/>
</dbReference>
<comment type="caution">
    <text evidence="4">The sequence shown here is derived from an EMBL/GenBank/DDBJ whole genome shotgun (WGS) entry which is preliminary data.</text>
</comment>
<keyword evidence="2" id="KW-0732">Signal</keyword>
<reference evidence="4 5" key="1">
    <citation type="submission" date="2021-01" db="EMBL/GenBank/DDBJ databases">
        <title>WGS of actinomycetes isolated from Thailand.</title>
        <authorList>
            <person name="Thawai C."/>
        </authorList>
    </citation>
    <scope>NUCLEOTIDE SEQUENCE [LARGE SCALE GENOMIC DNA]</scope>
    <source>
        <strain evidence="4 5">CA3R110</strain>
    </source>
</reference>
<dbReference type="CDD" id="cd09214">
    <property type="entry name" value="GH64-like"/>
    <property type="match status" value="1"/>
</dbReference>
<evidence type="ECO:0000259" key="3">
    <source>
        <dbReference type="PROSITE" id="PS52006"/>
    </source>
</evidence>
<dbReference type="Gene3D" id="2.60.110.10">
    <property type="entry name" value="Thaumatin"/>
    <property type="match status" value="1"/>
</dbReference>
<organism evidence="4 5">
    <name type="scientific">Streptomyces endocoffeicus</name>
    <dbReference type="NCBI Taxonomy" id="2898945"/>
    <lineage>
        <taxon>Bacteria</taxon>
        <taxon>Bacillati</taxon>
        <taxon>Actinomycetota</taxon>
        <taxon>Actinomycetes</taxon>
        <taxon>Kitasatosporales</taxon>
        <taxon>Streptomycetaceae</taxon>
        <taxon>Streptomyces</taxon>
    </lineage>
</organism>
<dbReference type="InterPro" id="IPR037176">
    <property type="entry name" value="Osmotin/thaumatin-like_sf"/>
</dbReference>
<dbReference type="Proteomes" id="UP000621510">
    <property type="component" value="Unassembled WGS sequence"/>
</dbReference>
<dbReference type="PROSITE" id="PS51318">
    <property type="entry name" value="TAT"/>
    <property type="match status" value="1"/>
</dbReference>
<dbReference type="Pfam" id="PF16483">
    <property type="entry name" value="Glyco_hydro_64"/>
    <property type="match status" value="2"/>
</dbReference>
<dbReference type="InterPro" id="IPR006311">
    <property type="entry name" value="TAT_signal"/>
</dbReference>
<gene>
    <name evidence="4" type="ORF">JK364_11560</name>
</gene>
<name>A0ABS1PKV7_9ACTN</name>
<proteinExistence type="predicted"/>
<protein>
    <recommendedName>
        <fullName evidence="3">GH64 domain-containing protein</fullName>
    </recommendedName>
</protein>
<evidence type="ECO:0000256" key="2">
    <source>
        <dbReference type="SAM" id="SignalP"/>
    </source>
</evidence>
<evidence type="ECO:0000256" key="1">
    <source>
        <dbReference type="SAM" id="MobiDB-lite"/>
    </source>
</evidence>
<evidence type="ECO:0000313" key="4">
    <source>
        <dbReference type="EMBL" id="MBL1113026.1"/>
    </source>
</evidence>
<dbReference type="RefSeq" id="WP_201850355.1">
    <property type="nucleotide sequence ID" value="NZ_JAERRG010000003.1"/>
</dbReference>